<evidence type="ECO:0000313" key="2">
    <source>
        <dbReference type="EMBL" id="ETM51055.1"/>
    </source>
</evidence>
<name>W2NRB8_PHYNI</name>
<protein>
    <submittedName>
        <fullName evidence="2">Uncharacterized protein</fullName>
    </submittedName>
</protein>
<accession>W2NRB8</accession>
<proteinExistence type="predicted"/>
<gene>
    <name evidence="2" type="ORF">L914_05012</name>
</gene>
<sequence>MPRGTAKGGAKPHTKVATRKEHAKSFKRHSTGSAVKELLSRLPSMSPDDRTNPRFACREHIPGCEDEAMDWCFYNMSKSCGVAITK</sequence>
<dbReference type="EMBL" id="KI691881">
    <property type="protein sequence ID" value="ETM51055.1"/>
    <property type="molecule type" value="Genomic_DNA"/>
</dbReference>
<dbReference type="Proteomes" id="UP000054532">
    <property type="component" value="Unassembled WGS sequence"/>
</dbReference>
<reference evidence="2" key="1">
    <citation type="submission" date="2013-11" db="EMBL/GenBank/DDBJ databases">
        <title>The Genome Sequence of Phytophthora parasitica IAC_01/95.</title>
        <authorList>
            <consortium name="The Broad Institute Genomics Platform"/>
            <person name="Russ C."/>
            <person name="Tyler B."/>
            <person name="Panabieres F."/>
            <person name="Shan W."/>
            <person name="Tripathy S."/>
            <person name="Grunwald N."/>
            <person name="Machado M."/>
            <person name="Johnson C.S."/>
            <person name="Arredondo F."/>
            <person name="Hong C."/>
            <person name="Coffey M."/>
            <person name="Young S.K."/>
            <person name="Zeng Q."/>
            <person name="Gargeya S."/>
            <person name="Fitzgerald M."/>
            <person name="Abouelleil A."/>
            <person name="Alvarado L."/>
            <person name="Chapman S.B."/>
            <person name="Gainer-Dewar J."/>
            <person name="Goldberg J."/>
            <person name="Griggs A."/>
            <person name="Gujja S."/>
            <person name="Hansen M."/>
            <person name="Howarth C."/>
            <person name="Imamovic A."/>
            <person name="Ireland A."/>
            <person name="Larimer J."/>
            <person name="McCowan C."/>
            <person name="Murphy C."/>
            <person name="Pearson M."/>
            <person name="Poon T.W."/>
            <person name="Priest M."/>
            <person name="Roberts A."/>
            <person name="Saif S."/>
            <person name="Shea T."/>
            <person name="Sykes S."/>
            <person name="Wortman J."/>
            <person name="Nusbaum C."/>
            <person name="Birren B."/>
        </authorList>
    </citation>
    <scope>NUCLEOTIDE SEQUENCE [LARGE SCALE GENOMIC DNA]</scope>
    <source>
        <strain evidence="2">IAC_01/95</strain>
    </source>
</reference>
<organism evidence="2">
    <name type="scientific">Phytophthora nicotianae</name>
    <name type="common">Potato buckeye rot agent</name>
    <name type="synonym">Phytophthora parasitica</name>
    <dbReference type="NCBI Taxonomy" id="4792"/>
    <lineage>
        <taxon>Eukaryota</taxon>
        <taxon>Sar</taxon>
        <taxon>Stramenopiles</taxon>
        <taxon>Oomycota</taxon>
        <taxon>Peronosporomycetes</taxon>
        <taxon>Peronosporales</taxon>
        <taxon>Peronosporaceae</taxon>
        <taxon>Phytophthora</taxon>
    </lineage>
</organism>
<evidence type="ECO:0000256" key="1">
    <source>
        <dbReference type="SAM" id="MobiDB-lite"/>
    </source>
</evidence>
<dbReference type="AlphaFoldDB" id="W2NRB8"/>
<feature type="region of interest" description="Disordered" evidence="1">
    <location>
        <begin position="1"/>
        <end position="54"/>
    </location>
</feature>